<keyword evidence="2" id="KW-1185">Reference proteome</keyword>
<accession>A0A6C2CKY3</accession>
<organism evidence="1 2">
    <name type="scientific">Zoogloea oleivorans</name>
    <dbReference type="NCBI Taxonomy" id="1552750"/>
    <lineage>
        <taxon>Bacteria</taxon>
        <taxon>Pseudomonadati</taxon>
        <taxon>Pseudomonadota</taxon>
        <taxon>Betaproteobacteria</taxon>
        <taxon>Rhodocyclales</taxon>
        <taxon>Zoogloeaceae</taxon>
        <taxon>Zoogloea</taxon>
    </lineage>
</organism>
<comment type="caution">
    <text evidence="1">The sequence shown here is derived from an EMBL/GenBank/DDBJ whole genome shotgun (WGS) entry which is preliminary data.</text>
</comment>
<evidence type="ECO:0000313" key="2">
    <source>
        <dbReference type="Proteomes" id="UP000389128"/>
    </source>
</evidence>
<evidence type="ECO:0000313" key="1">
    <source>
        <dbReference type="EMBL" id="TYC54797.1"/>
    </source>
</evidence>
<dbReference type="Proteomes" id="UP000389128">
    <property type="component" value="Unassembled WGS sequence"/>
</dbReference>
<dbReference type="EMBL" id="SDKK01000016">
    <property type="protein sequence ID" value="TYC54797.1"/>
    <property type="molecule type" value="Genomic_DNA"/>
</dbReference>
<sequence>MILFIADKGRPERIRHPAPPAVFGLPVRTLGIASHWCTPATGTLLAAEIGRKPTNLHLHVQRISLWRSLGDEARAAAAVIDLWIVLGPHGSGLRTHMLHDHYAALEEQDLGIYLSERLDDGIRRHDPRIALPDVVLARPVDGDICFLRVATSPHEGIR</sequence>
<name>A0A6C2CKY3_9RHOO</name>
<gene>
    <name evidence="1" type="ORF">ETQ85_16665</name>
</gene>
<proteinExistence type="predicted"/>
<dbReference type="OrthoDB" id="9180521at2"/>
<dbReference type="AlphaFoldDB" id="A0A6C2CKY3"/>
<dbReference type="RefSeq" id="WP_148580215.1">
    <property type="nucleotide sequence ID" value="NZ_SDKK01000016.1"/>
</dbReference>
<reference evidence="1 2" key="1">
    <citation type="submission" date="2019-01" db="EMBL/GenBank/DDBJ databases">
        <title>Zoogloea oleivorans genome sequencing and assembly.</title>
        <authorList>
            <person name="Tancsics A."/>
            <person name="Farkas M."/>
            <person name="Kriszt B."/>
            <person name="Maroti G."/>
            <person name="Horvath B."/>
        </authorList>
    </citation>
    <scope>NUCLEOTIDE SEQUENCE [LARGE SCALE GENOMIC DNA]</scope>
    <source>
        <strain evidence="1 2">Buc</strain>
    </source>
</reference>
<protein>
    <submittedName>
        <fullName evidence="1">Uncharacterized protein</fullName>
    </submittedName>
</protein>